<sequence>MSTHLFSFITHADPPAHWYGERMRYHFIYLQPNVGPTHWYGARYEVPRFTGNPSSTHSAHWKVERMRYYLFINPRLSSMHSAHWYGV</sequence>
<name>A0A4Y2S834_ARAVE</name>
<dbReference type="EMBL" id="BGPR01019958">
    <property type="protein sequence ID" value="GBN83439.1"/>
    <property type="molecule type" value="Genomic_DNA"/>
</dbReference>
<reference evidence="1 2" key="1">
    <citation type="journal article" date="2019" name="Sci. Rep.">
        <title>Orb-weaving spider Araneus ventricosus genome elucidates the spidroin gene catalogue.</title>
        <authorList>
            <person name="Kono N."/>
            <person name="Nakamura H."/>
            <person name="Ohtoshi R."/>
            <person name="Moran D.A.P."/>
            <person name="Shinohara A."/>
            <person name="Yoshida Y."/>
            <person name="Fujiwara M."/>
            <person name="Mori M."/>
            <person name="Tomita M."/>
            <person name="Arakawa K."/>
        </authorList>
    </citation>
    <scope>NUCLEOTIDE SEQUENCE [LARGE SCALE GENOMIC DNA]</scope>
</reference>
<evidence type="ECO:0000313" key="1">
    <source>
        <dbReference type="EMBL" id="GBN83439.1"/>
    </source>
</evidence>
<comment type="caution">
    <text evidence="1">The sequence shown here is derived from an EMBL/GenBank/DDBJ whole genome shotgun (WGS) entry which is preliminary data.</text>
</comment>
<protein>
    <submittedName>
        <fullName evidence="1">Uncharacterized protein</fullName>
    </submittedName>
</protein>
<accession>A0A4Y2S834</accession>
<dbReference type="Proteomes" id="UP000499080">
    <property type="component" value="Unassembled WGS sequence"/>
</dbReference>
<proteinExistence type="predicted"/>
<organism evidence="1 2">
    <name type="scientific">Araneus ventricosus</name>
    <name type="common">Orbweaver spider</name>
    <name type="synonym">Epeira ventricosa</name>
    <dbReference type="NCBI Taxonomy" id="182803"/>
    <lineage>
        <taxon>Eukaryota</taxon>
        <taxon>Metazoa</taxon>
        <taxon>Ecdysozoa</taxon>
        <taxon>Arthropoda</taxon>
        <taxon>Chelicerata</taxon>
        <taxon>Arachnida</taxon>
        <taxon>Araneae</taxon>
        <taxon>Araneomorphae</taxon>
        <taxon>Entelegynae</taxon>
        <taxon>Araneoidea</taxon>
        <taxon>Araneidae</taxon>
        <taxon>Araneus</taxon>
    </lineage>
</organism>
<dbReference type="AlphaFoldDB" id="A0A4Y2S834"/>
<keyword evidence="2" id="KW-1185">Reference proteome</keyword>
<gene>
    <name evidence="1" type="ORF">AVEN_140128_1</name>
</gene>
<evidence type="ECO:0000313" key="2">
    <source>
        <dbReference type="Proteomes" id="UP000499080"/>
    </source>
</evidence>